<accession>A0A931J1D1</accession>
<evidence type="ECO:0000313" key="3">
    <source>
        <dbReference type="Proteomes" id="UP000613266"/>
    </source>
</evidence>
<name>A0A931J1D1_9BURK</name>
<comment type="caution">
    <text evidence="2">The sequence shown here is derived from an EMBL/GenBank/DDBJ whole genome shotgun (WGS) entry which is preliminary data.</text>
</comment>
<keyword evidence="2" id="KW-0540">Nuclease</keyword>
<proteinExistence type="predicted"/>
<dbReference type="GO" id="GO:0004519">
    <property type="term" value="F:endonuclease activity"/>
    <property type="evidence" value="ECO:0007669"/>
    <property type="project" value="UniProtKB-KW"/>
</dbReference>
<keyword evidence="3" id="KW-1185">Reference proteome</keyword>
<protein>
    <submittedName>
        <fullName evidence="2">Endonuclease/exonuclease/phosphatase family protein</fullName>
    </submittedName>
</protein>
<dbReference type="InterPro" id="IPR005135">
    <property type="entry name" value="Endo/exonuclease/phosphatase"/>
</dbReference>
<organism evidence="2 3">
    <name type="scientific">Inhella proteolytica</name>
    <dbReference type="NCBI Taxonomy" id="2795029"/>
    <lineage>
        <taxon>Bacteria</taxon>
        <taxon>Pseudomonadati</taxon>
        <taxon>Pseudomonadota</taxon>
        <taxon>Betaproteobacteria</taxon>
        <taxon>Burkholderiales</taxon>
        <taxon>Sphaerotilaceae</taxon>
        <taxon>Inhella</taxon>
    </lineage>
</organism>
<feature type="domain" description="Endonuclease/exonuclease/phosphatase" evidence="1">
    <location>
        <begin position="83"/>
        <end position="280"/>
    </location>
</feature>
<sequence length="293" mass="31852">MSLVGLASPWLSRWLGVGTLAWLADLAAHWAWCWVLLGLLCLPWALVHADGRTLLGLVVLGLPWLPLPPRTPALEAAPAWSVVTANVNLDNHDPRALKAWLAVDSAAPVAVVALVEVTPRFAAAWGQDSRWPHAHWAPREDPFGLALLSRWPIESVRMEADAAGIPRLRARLRSPDGLIELWVLHPMPPLAPRWAALRDDMLASLQPGGPALALGDFNASPWSRGANQLAAQGWQQASGLGPTWPGMLGGWWGIPIDMVWTHGPWRRGRAEVGPDIGSDHRPVRVPLRLQPGG</sequence>
<dbReference type="InterPro" id="IPR036691">
    <property type="entry name" value="Endo/exonu/phosph_ase_sf"/>
</dbReference>
<dbReference type="EMBL" id="JAEDAK010000008">
    <property type="protein sequence ID" value="MBH9577701.1"/>
    <property type="molecule type" value="Genomic_DNA"/>
</dbReference>
<keyword evidence="2" id="KW-0378">Hydrolase</keyword>
<dbReference type="SUPFAM" id="SSF56219">
    <property type="entry name" value="DNase I-like"/>
    <property type="match status" value="1"/>
</dbReference>
<dbReference type="Proteomes" id="UP000613266">
    <property type="component" value="Unassembled WGS sequence"/>
</dbReference>
<evidence type="ECO:0000259" key="1">
    <source>
        <dbReference type="Pfam" id="PF03372"/>
    </source>
</evidence>
<reference evidence="2" key="1">
    <citation type="submission" date="2020-12" db="EMBL/GenBank/DDBJ databases">
        <title>The genome sequence of Inhella sp. 1Y17.</title>
        <authorList>
            <person name="Liu Y."/>
        </authorList>
    </citation>
    <scope>NUCLEOTIDE SEQUENCE</scope>
    <source>
        <strain evidence="2">1Y17</strain>
    </source>
</reference>
<dbReference type="Pfam" id="PF03372">
    <property type="entry name" value="Exo_endo_phos"/>
    <property type="match status" value="1"/>
</dbReference>
<gene>
    <name evidence="2" type="ORF">I7X39_12395</name>
</gene>
<dbReference type="Gene3D" id="3.60.10.10">
    <property type="entry name" value="Endonuclease/exonuclease/phosphatase"/>
    <property type="match status" value="1"/>
</dbReference>
<dbReference type="AlphaFoldDB" id="A0A931J1D1"/>
<evidence type="ECO:0000313" key="2">
    <source>
        <dbReference type="EMBL" id="MBH9577701.1"/>
    </source>
</evidence>
<keyword evidence="2" id="KW-0255">Endonuclease</keyword>